<evidence type="ECO:0000313" key="9">
    <source>
        <dbReference type="Proteomes" id="UP001140949"/>
    </source>
</evidence>
<reference evidence="8" key="1">
    <citation type="journal article" date="2023" name="GigaByte">
        <title>Genome assembly of the bearded iris, Iris pallida Lam.</title>
        <authorList>
            <person name="Bruccoleri R.E."/>
            <person name="Oakeley E.J."/>
            <person name="Faust A.M.E."/>
            <person name="Altorfer M."/>
            <person name="Dessus-Babus S."/>
            <person name="Burckhardt D."/>
            <person name="Oertli M."/>
            <person name="Naumann U."/>
            <person name="Petersen F."/>
            <person name="Wong J."/>
        </authorList>
    </citation>
    <scope>NUCLEOTIDE SEQUENCE</scope>
    <source>
        <strain evidence="8">GSM-AAB239-AS_SAM_17_03QT</strain>
    </source>
</reference>
<dbReference type="GO" id="GO:0005315">
    <property type="term" value="F:phosphate transmembrane transporter activity"/>
    <property type="evidence" value="ECO:0007669"/>
    <property type="project" value="InterPro"/>
</dbReference>
<protein>
    <recommendedName>
        <fullName evidence="7">Phosphate transporter</fullName>
    </recommendedName>
</protein>
<keyword evidence="9" id="KW-1185">Reference proteome</keyword>
<comment type="subcellular location">
    <subcellularLocation>
        <location evidence="1 7">Membrane</location>
        <topology evidence="1 7">Multi-pass membrane protein</topology>
    </subcellularLocation>
</comment>
<keyword evidence="2 7" id="KW-0813">Transport</keyword>
<dbReference type="GO" id="GO:0016020">
    <property type="term" value="C:membrane"/>
    <property type="evidence" value="ECO:0007669"/>
    <property type="project" value="UniProtKB-SubCell"/>
</dbReference>
<comment type="caution">
    <text evidence="8">The sequence shown here is derived from an EMBL/GenBank/DDBJ whole genome shotgun (WGS) entry which is preliminary data.</text>
</comment>
<evidence type="ECO:0000256" key="1">
    <source>
        <dbReference type="ARBA" id="ARBA00004141"/>
    </source>
</evidence>
<evidence type="ECO:0000256" key="5">
    <source>
        <dbReference type="ARBA" id="ARBA00022989"/>
    </source>
</evidence>
<organism evidence="8 9">
    <name type="scientific">Iris pallida</name>
    <name type="common">Sweet iris</name>
    <dbReference type="NCBI Taxonomy" id="29817"/>
    <lineage>
        <taxon>Eukaryota</taxon>
        <taxon>Viridiplantae</taxon>
        <taxon>Streptophyta</taxon>
        <taxon>Embryophyta</taxon>
        <taxon>Tracheophyta</taxon>
        <taxon>Spermatophyta</taxon>
        <taxon>Magnoliopsida</taxon>
        <taxon>Liliopsida</taxon>
        <taxon>Asparagales</taxon>
        <taxon>Iridaceae</taxon>
        <taxon>Iridoideae</taxon>
        <taxon>Irideae</taxon>
        <taxon>Iris</taxon>
    </lineage>
</organism>
<comment type="function">
    <text evidence="7">Sodium-phosphate symporter.</text>
</comment>
<evidence type="ECO:0000256" key="3">
    <source>
        <dbReference type="ARBA" id="ARBA00022592"/>
    </source>
</evidence>
<feature type="transmembrane region" description="Helical" evidence="7">
    <location>
        <begin position="472"/>
        <end position="492"/>
    </location>
</feature>
<feature type="transmembrane region" description="Helical" evidence="7">
    <location>
        <begin position="559"/>
        <end position="579"/>
    </location>
</feature>
<gene>
    <name evidence="8" type="ORF">M6B38_265765</name>
</gene>
<dbReference type="AlphaFoldDB" id="A0AAX6ICG5"/>
<proteinExistence type="inferred from homology"/>
<evidence type="ECO:0000313" key="8">
    <source>
        <dbReference type="EMBL" id="KAJ6850085.1"/>
    </source>
</evidence>
<dbReference type="Proteomes" id="UP001140949">
    <property type="component" value="Unassembled WGS sequence"/>
</dbReference>
<evidence type="ECO:0000256" key="7">
    <source>
        <dbReference type="RuleBase" id="RU363058"/>
    </source>
</evidence>
<keyword evidence="5 7" id="KW-1133">Transmembrane helix</keyword>
<dbReference type="PANTHER" id="PTHR11101:SF80">
    <property type="entry name" value="PHOSPHATE TRANSPORTER"/>
    <property type="match status" value="1"/>
</dbReference>
<feature type="transmembrane region" description="Helical" evidence="7">
    <location>
        <begin position="116"/>
        <end position="134"/>
    </location>
</feature>
<dbReference type="PANTHER" id="PTHR11101">
    <property type="entry name" value="PHOSPHATE TRANSPORTER"/>
    <property type="match status" value="1"/>
</dbReference>
<dbReference type="EMBL" id="JANAVB010003200">
    <property type="protein sequence ID" value="KAJ6850085.1"/>
    <property type="molecule type" value="Genomic_DNA"/>
</dbReference>
<comment type="similarity">
    <text evidence="7">Belongs to the inorganic phosphate transporter (PiT) (TC 2.A.20) family.</text>
</comment>
<feature type="transmembrane region" description="Helical" evidence="7">
    <location>
        <begin position="226"/>
        <end position="250"/>
    </location>
</feature>
<evidence type="ECO:0000256" key="2">
    <source>
        <dbReference type="ARBA" id="ARBA00022448"/>
    </source>
</evidence>
<feature type="transmembrane region" description="Helical" evidence="7">
    <location>
        <begin position="345"/>
        <end position="367"/>
    </location>
</feature>
<evidence type="ECO:0000256" key="6">
    <source>
        <dbReference type="ARBA" id="ARBA00023136"/>
    </source>
</evidence>
<feature type="transmembrane region" description="Helical" evidence="7">
    <location>
        <begin position="146"/>
        <end position="166"/>
    </location>
</feature>
<accession>A0AAX6ICG5</accession>
<reference evidence="8" key="2">
    <citation type="submission" date="2023-04" db="EMBL/GenBank/DDBJ databases">
        <authorList>
            <person name="Bruccoleri R.E."/>
            <person name="Oakeley E.J."/>
            <person name="Faust A.-M."/>
            <person name="Dessus-Babus S."/>
            <person name="Altorfer M."/>
            <person name="Burckhardt D."/>
            <person name="Oertli M."/>
            <person name="Naumann U."/>
            <person name="Petersen F."/>
            <person name="Wong J."/>
        </authorList>
    </citation>
    <scope>NUCLEOTIDE SEQUENCE</scope>
    <source>
        <strain evidence="8">GSM-AAB239-AS_SAM_17_03QT</strain>
        <tissue evidence="8">Leaf</tissue>
    </source>
</reference>
<keyword evidence="4 7" id="KW-0812">Transmembrane</keyword>
<keyword evidence="6 7" id="KW-0472">Membrane</keyword>
<name>A0AAX6ICG5_IRIPA</name>
<sequence length="588" mass="60949">MVMPTPANLPWQPHRTISTHWNISAATLQLRRPNYRTPSLPLPLPLPFVLTRLPRPTLGLSRFVPPSATLSSFAADDESTSKAGRTEIDSAEEEEVNNQVHQASGMADAFHISSRTATAVSVCIVFAALTFPLAMRSLGQGASLKIRALSYATLLSGFYMAWNIGANDVANAMGTSVGSGALTLPQAVMTAAVLEFSGALLMGTHVTSTMQKGILVANVFNGKDSLLFTGLLASLAAAGSWLQVASFYGWPVSTTHCIVGAMVGFGLVYGGINAVFWSSLARVTASWVISPFFGAAASFLVYKCIRRFVYCAPNPGQAAAAAAPIAVFLGVTGISFAALPLSQTLPVAVAQALACGTAGAVIVSRVIRKQLGSLLTLEAEKQAAAASEGKPSHCQNIGFLSDISGPTGAQLQIVYGVFGYMQILSACFMSFAHGGNDVSNAIGPLAGALSILQGGGAAAGGGAADIVIPLDVLAWGGFGIVAGLMMWGYRVIATIGKKITELTPTRGFAAEFAAASVVLVASKLGLPISATHTLVGAVMGVGFARGLNRVRAETVREIVASWLVTIPVGAGLSVIYTWILTKLLSNFI</sequence>
<feature type="transmembrane region" description="Helical" evidence="7">
    <location>
        <begin position="317"/>
        <end position="339"/>
    </location>
</feature>
<feature type="transmembrane region" description="Helical" evidence="7">
    <location>
        <begin position="257"/>
        <end position="278"/>
    </location>
</feature>
<feature type="transmembrane region" description="Helical" evidence="7">
    <location>
        <begin position="284"/>
        <end position="305"/>
    </location>
</feature>
<feature type="transmembrane region" description="Helical" evidence="7">
    <location>
        <begin position="413"/>
        <end position="432"/>
    </location>
</feature>
<dbReference type="GO" id="GO:0035435">
    <property type="term" value="P:phosphate ion transmembrane transport"/>
    <property type="evidence" value="ECO:0007669"/>
    <property type="project" value="TreeGrafter"/>
</dbReference>
<keyword evidence="3 7" id="KW-0592">Phosphate transport</keyword>
<dbReference type="Pfam" id="PF01384">
    <property type="entry name" value="PHO4"/>
    <property type="match status" value="1"/>
</dbReference>
<dbReference type="InterPro" id="IPR001204">
    <property type="entry name" value="Phos_transporter"/>
</dbReference>
<evidence type="ECO:0000256" key="4">
    <source>
        <dbReference type="ARBA" id="ARBA00022692"/>
    </source>
</evidence>